<gene>
    <name evidence="6" type="ORF">JYK14_05605</name>
</gene>
<feature type="transmembrane region" description="Helical" evidence="4">
    <location>
        <begin position="57"/>
        <end position="75"/>
    </location>
</feature>
<keyword evidence="3 4" id="KW-0472">Membrane</keyword>
<feature type="transmembrane region" description="Helical" evidence="4">
    <location>
        <begin position="378"/>
        <end position="401"/>
    </location>
</feature>
<protein>
    <submittedName>
        <fullName evidence="6">MFS transporter</fullName>
    </submittedName>
</protein>
<feature type="transmembrane region" description="Helical" evidence="4">
    <location>
        <begin position="292"/>
        <end position="314"/>
    </location>
</feature>
<sequence>MSGNAEESQRLTGRMRRNLLLLACCQAIGQAGNTMMASATALSVISFYANRDLATLPMTLQHLGVMLSAFPAGLLMQRFGRRVGFKLGSICGMVGAVTISLGLYHAMFPLMCLGGFILGYAVASLQMYRFAAVELAPPAYRAKTISWVTAGGVAAGILGPSIARLTHDQMVPLYLATYASMFVLHLIVFTLMSFIEFPPPPRAAAAGTGRAEAPPRPLREIAAQPRFVVAVTAAMMAYGVMSFLMSASPLAIVACGMPHAEAHWVIFLHVMGMFVPSFFTGALITRFGETRIMALGLLVLALGVGCGLAGISAWHFRLGLMLNGVGWNFLFVGATALVTTCYRPNERGKTQSLNDFLIFGTTATASFLAGLLQEHLGWFVLNWFSLGLLTVVGAAIVWLALRQPRRAVA</sequence>
<dbReference type="Proteomes" id="UP001523392">
    <property type="component" value="Unassembled WGS sequence"/>
</dbReference>
<feature type="transmembrane region" description="Helical" evidence="4">
    <location>
        <begin position="320"/>
        <end position="341"/>
    </location>
</feature>
<feature type="transmembrane region" description="Helical" evidence="4">
    <location>
        <begin position="353"/>
        <end position="372"/>
    </location>
</feature>
<dbReference type="InterPro" id="IPR036259">
    <property type="entry name" value="MFS_trans_sf"/>
</dbReference>
<keyword evidence="2 4" id="KW-1133">Transmembrane helix</keyword>
<evidence type="ECO:0000259" key="5">
    <source>
        <dbReference type="PROSITE" id="PS50850"/>
    </source>
</evidence>
<dbReference type="RefSeq" id="WP_252952251.1">
    <property type="nucleotide sequence ID" value="NZ_JAFIRR010000030.1"/>
</dbReference>
<accession>A0ABT1D169</accession>
<reference evidence="6 7" key="1">
    <citation type="submission" date="2021-12" db="EMBL/GenBank/DDBJ databases">
        <title>Siccirubricoccus leaddurans sp. nov., a high concentration Zn2+ tolerance bacterium.</title>
        <authorList>
            <person name="Cao Y."/>
        </authorList>
    </citation>
    <scope>NUCLEOTIDE SEQUENCE [LARGE SCALE GENOMIC DNA]</scope>
    <source>
        <strain evidence="6 7">KC 17139</strain>
    </source>
</reference>
<comment type="caution">
    <text evidence="6">The sequence shown here is derived from an EMBL/GenBank/DDBJ whole genome shotgun (WGS) entry which is preliminary data.</text>
</comment>
<feature type="transmembrane region" description="Helical" evidence="4">
    <location>
        <begin position="144"/>
        <end position="163"/>
    </location>
</feature>
<dbReference type="Gene3D" id="1.20.1250.20">
    <property type="entry name" value="MFS general substrate transporter like domains"/>
    <property type="match status" value="1"/>
</dbReference>
<dbReference type="InterPro" id="IPR020846">
    <property type="entry name" value="MFS_dom"/>
</dbReference>
<evidence type="ECO:0000313" key="7">
    <source>
        <dbReference type="Proteomes" id="UP001523392"/>
    </source>
</evidence>
<keyword evidence="1 4" id="KW-0812">Transmembrane</keyword>
<dbReference type="Pfam" id="PF07690">
    <property type="entry name" value="MFS_1"/>
    <property type="match status" value="1"/>
</dbReference>
<dbReference type="PANTHER" id="PTHR23534:SF1">
    <property type="entry name" value="MAJOR FACILITATOR SUPERFAMILY PROTEIN"/>
    <property type="match status" value="1"/>
</dbReference>
<organism evidence="6 7">
    <name type="scientific">Siccirubricoccus soli</name>
    <dbReference type="NCBI Taxonomy" id="2899147"/>
    <lineage>
        <taxon>Bacteria</taxon>
        <taxon>Pseudomonadati</taxon>
        <taxon>Pseudomonadota</taxon>
        <taxon>Alphaproteobacteria</taxon>
        <taxon>Acetobacterales</taxon>
        <taxon>Roseomonadaceae</taxon>
        <taxon>Siccirubricoccus</taxon>
    </lineage>
</organism>
<feature type="transmembrane region" description="Helical" evidence="4">
    <location>
        <begin position="113"/>
        <end position="132"/>
    </location>
</feature>
<feature type="domain" description="Major facilitator superfamily (MFS) profile" evidence="5">
    <location>
        <begin position="225"/>
        <end position="409"/>
    </location>
</feature>
<dbReference type="EMBL" id="JAFIRR010000030">
    <property type="protein sequence ID" value="MCO6415653.1"/>
    <property type="molecule type" value="Genomic_DNA"/>
</dbReference>
<dbReference type="SUPFAM" id="SSF103473">
    <property type="entry name" value="MFS general substrate transporter"/>
    <property type="match status" value="1"/>
</dbReference>
<dbReference type="InterPro" id="IPR011701">
    <property type="entry name" value="MFS"/>
</dbReference>
<feature type="transmembrane region" description="Helical" evidence="4">
    <location>
        <begin position="227"/>
        <end position="252"/>
    </location>
</feature>
<evidence type="ECO:0000256" key="4">
    <source>
        <dbReference type="SAM" id="Phobius"/>
    </source>
</evidence>
<feature type="transmembrane region" description="Helical" evidence="4">
    <location>
        <begin position="175"/>
        <end position="195"/>
    </location>
</feature>
<dbReference type="PANTHER" id="PTHR23534">
    <property type="entry name" value="MFS PERMEASE"/>
    <property type="match status" value="1"/>
</dbReference>
<keyword evidence="7" id="KW-1185">Reference proteome</keyword>
<feature type="transmembrane region" description="Helical" evidence="4">
    <location>
        <begin position="264"/>
        <end position="285"/>
    </location>
</feature>
<proteinExistence type="predicted"/>
<evidence type="ECO:0000256" key="1">
    <source>
        <dbReference type="ARBA" id="ARBA00022692"/>
    </source>
</evidence>
<evidence type="ECO:0000256" key="2">
    <source>
        <dbReference type="ARBA" id="ARBA00022989"/>
    </source>
</evidence>
<dbReference type="PROSITE" id="PS50850">
    <property type="entry name" value="MFS"/>
    <property type="match status" value="1"/>
</dbReference>
<name>A0ABT1D169_9PROT</name>
<feature type="transmembrane region" description="Helical" evidence="4">
    <location>
        <begin position="87"/>
        <end position="107"/>
    </location>
</feature>
<evidence type="ECO:0000313" key="6">
    <source>
        <dbReference type="EMBL" id="MCO6415653.1"/>
    </source>
</evidence>
<evidence type="ECO:0000256" key="3">
    <source>
        <dbReference type="ARBA" id="ARBA00023136"/>
    </source>
</evidence>